<feature type="transmembrane region" description="Helical" evidence="8">
    <location>
        <begin position="312"/>
        <end position="336"/>
    </location>
</feature>
<gene>
    <name evidence="10" type="ORF">HMPREF2130_05950</name>
</gene>
<dbReference type="AlphaFoldDB" id="A0A095Z8K2"/>
<dbReference type="NCBIfam" id="TIGR00710">
    <property type="entry name" value="efflux_Bcr_CflA"/>
    <property type="match status" value="1"/>
</dbReference>
<feature type="transmembrane region" description="Helical" evidence="8">
    <location>
        <begin position="12"/>
        <end position="32"/>
    </location>
</feature>
<organism evidence="10 11">
    <name type="scientific">Oligella urethralis DNF00040</name>
    <dbReference type="NCBI Taxonomy" id="1401065"/>
    <lineage>
        <taxon>Bacteria</taxon>
        <taxon>Pseudomonadati</taxon>
        <taxon>Pseudomonadota</taxon>
        <taxon>Betaproteobacteria</taxon>
        <taxon>Burkholderiales</taxon>
        <taxon>Alcaligenaceae</taxon>
        <taxon>Oligella</taxon>
    </lineage>
</organism>
<accession>A0A095Z8K2</accession>
<feature type="domain" description="Major facilitator superfamily (MFS) profile" evidence="9">
    <location>
        <begin position="13"/>
        <end position="398"/>
    </location>
</feature>
<feature type="transmembrane region" description="Helical" evidence="8">
    <location>
        <begin position="253"/>
        <end position="275"/>
    </location>
</feature>
<dbReference type="Gene3D" id="1.20.1720.10">
    <property type="entry name" value="Multidrug resistance protein D"/>
    <property type="match status" value="1"/>
</dbReference>
<dbReference type="Pfam" id="PF07690">
    <property type="entry name" value="MFS_1"/>
    <property type="match status" value="1"/>
</dbReference>
<dbReference type="PANTHER" id="PTHR43124">
    <property type="entry name" value="PURINE EFFLUX PUMP PBUE"/>
    <property type="match status" value="1"/>
</dbReference>
<protein>
    <recommendedName>
        <fullName evidence="8">Bcr/CflA family efflux transporter</fullName>
    </recommendedName>
</protein>
<keyword evidence="7 8" id="KW-0472">Membrane</keyword>
<feature type="transmembrane region" description="Helical" evidence="8">
    <location>
        <begin position="287"/>
        <end position="306"/>
    </location>
</feature>
<dbReference type="InterPro" id="IPR004812">
    <property type="entry name" value="Efflux_drug-R_Bcr/CmlA"/>
</dbReference>
<evidence type="ECO:0000256" key="4">
    <source>
        <dbReference type="ARBA" id="ARBA00022475"/>
    </source>
</evidence>
<comment type="subcellular location">
    <subcellularLocation>
        <location evidence="8">Cell inner membrane</location>
        <topology evidence="8">Multi-pass membrane protein</topology>
    </subcellularLocation>
    <subcellularLocation>
        <location evidence="1">Cell membrane</location>
        <topology evidence="1">Multi-pass membrane protein</topology>
    </subcellularLocation>
</comment>
<evidence type="ECO:0000256" key="5">
    <source>
        <dbReference type="ARBA" id="ARBA00022692"/>
    </source>
</evidence>
<sequence length="398" mass="43069">MSTEKTRFSIPFWLYIMAALAIVGPASIDLYLPSFPVIASDFAVPQNRVELSVSAFLFGLSFSQIIVGPLTDRFGRKGPLMVGALLYLVASLVCSFAPNFEFLLIGRALQAMGAACFMTISRAVVRDHYSTQEAANAMTLLMLLTGMAPVVAPMIGAILASFSSWRGLFMMLATYGLISFLLVAFCFKESLPKENRLHISPALIAKNYVELLFDRSFIGFSLAAGFSMGAMFAFIASSSTVLMETFALSPNQFAWSFGIVAFGLMIGSQSCGFLLRRHIPVLLLYRIAAYWTVAVLALGVILSLSGMVNLSVFMVVMFSFTVGLGMINPTAPILALKKQGHRLGMASALTGATLFLFGTCSSAIVSHWHTGTELPLFATMLLFALLALFFGRVVASHH</sequence>
<name>A0A095Z8K2_9BURK</name>
<comment type="caution">
    <text evidence="10">The sequence shown here is derived from an EMBL/GenBank/DDBJ whole genome shotgun (WGS) entry which is preliminary data.</text>
</comment>
<evidence type="ECO:0000313" key="10">
    <source>
        <dbReference type="EMBL" id="KGF30676.1"/>
    </source>
</evidence>
<feature type="transmembrane region" description="Helical" evidence="8">
    <location>
        <begin position="52"/>
        <end position="71"/>
    </location>
</feature>
<dbReference type="EMBL" id="JRNI01000021">
    <property type="protein sequence ID" value="KGF30676.1"/>
    <property type="molecule type" value="Genomic_DNA"/>
</dbReference>
<dbReference type="GO" id="GO:0042910">
    <property type="term" value="F:xenobiotic transmembrane transporter activity"/>
    <property type="evidence" value="ECO:0007669"/>
    <property type="project" value="InterPro"/>
</dbReference>
<dbReference type="InterPro" id="IPR011701">
    <property type="entry name" value="MFS"/>
</dbReference>
<evidence type="ECO:0000256" key="3">
    <source>
        <dbReference type="ARBA" id="ARBA00022448"/>
    </source>
</evidence>
<feature type="transmembrane region" description="Helical" evidence="8">
    <location>
        <begin position="374"/>
        <end position="395"/>
    </location>
</feature>
<keyword evidence="4" id="KW-1003">Cell membrane</keyword>
<keyword evidence="5 8" id="KW-0812">Transmembrane</keyword>
<keyword evidence="8" id="KW-0997">Cell inner membrane</keyword>
<evidence type="ECO:0000256" key="7">
    <source>
        <dbReference type="ARBA" id="ARBA00023136"/>
    </source>
</evidence>
<dbReference type="PANTHER" id="PTHR43124:SF3">
    <property type="entry name" value="CHLORAMPHENICOL EFFLUX PUMP RV0191"/>
    <property type="match status" value="1"/>
</dbReference>
<dbReference type="CDD" id="cd17320">
    <property type="entry name" value="MFS_MdfA_MDR_like"/>
    <property type="match status" value="1"/>
</dbReference>
<feature type="transmembrane region" description="Helical" evidence="8">
    <location>
        <begin position="78"/>
        <end position="98"/>
    </location>
</feature>
<reference evidence="10 11" key="1">
    <citation type="submission" date="2014-07" db="EMBL/GenBank/DDBJ databases">
        <authorList>
            <person name="McCorrison J."/>
            <person name="Sanka R."/>
            <person name="Torralba M."/>
            <person name="Gillis M."/>
            <person name="Haft D.H."/>
            <person name="Methe B."/>
            <person name="Sutton G."/>
            <person name="Nelson K.E."/>
        </authorList>
    </citation>
    <scope>NUCLEOTIDE SEQUENCE [LARGE SCALE GENOMIC DNA]</scope>
    <source>
        <strain evidence="10 11">DNF00040</strain>
    </source>
</reference>
<evidence type="ECO:0000256" key="1">
    <source>
        <dbReference type="ARBA" id="ARBA00004651"/>
    </source>
</evidence>
<dbReference type="GO" id="GO:1990961">
    <property type="term" value="P:xenobiotic detoxification by transmembrane export across the plasma membrane"/>
    <property type="evidence" value="ECO:0007669"/>
    <property type="project" value="InterPro"/>
</dbReference>
<feature type="transmembrane region" description="Helical" evidence="8">
    <location>
        <begin position="168"/>
        <end position="187"/>
    </location>
</feature>
<dbReference type="InterPro" id="IPR036259">
    <property type="entry name" value="MFS_trans_sf"/>
</dbReference>
<keyword evidence="3 8" id="KW-0813">Transport</keyword>
<dbReference type="RefSeq" id="WP_231552491.1">
    <property type="nucleotide sequence ID" value="NZ_JRNI01000021.1"/>
</dbReference>
<feature type="transmembrane region" description="Helical" evidence="8">
    <location>
        <begin position="104"/>
        <end position="125"/>
    </location>
</feature>
<keyword evidence="6 8" id="KW-1133">Transmembrane helix</keyword>
<keyword evidence="11" id="KW-1185">Reference proteome</keyword>
<dbReference type="InterPro" id="IPR050189">
    <property type="entry name" value="MFS_Efflux_Transporters"/>
</dbReference>
<feature type="transmembrane region" description="Helical" evidence="8">
    <location>
        <begin position="348"/>
        <end position="368"/>
    </location>
</feature>
<evidence type="ECO:0000256" key="6">
    <source>
        <dbReference type="ARBA" id="ARBA00022989"/>
    </source>
</evidence>
<evidence type="ECO:0000313" key="11">
    <source>
        <dbReference type="Proteomes" id="UP000029629"/>
    </source>
</evidence>
<evidence type="ECO:0000256" key="2">
    <source>
        <dbReference type="ARBA" id="ARBA00006236"/>
    </source>
</evidence>
<dbReference type="PROSITE" id="PS50850">
    <property type="entry name" value="MFS"/>
    <property type="match status" value="1"/>
</dbReference>
<evidence type="ECO:0000259" key="9">
    <source>
        <dbReference type="PROSITE" id="PS50850"/>
    </source>
</evidence>
<dbReference type="Proteomes" id="UP000029629">
    <property type="component" value="Unassembled WGS sequence"/>
</dbReference>
<feature type="transmembrane region" description="Helical" evidence="8">
    <location>
        <begin position="217"/>
        <end position="241"/>
    </location>
</feature>
<evidence type="ECO:0000256" key="8">
    <source>
        <dbReference type="RuleBase" id="RU365088"/>
    </source>
</evidence>
<dbReference type="GO" id="GO:0005886">
    <property type="term" value="C:plasma membrane"/>
    <property type="evidence" value="ECO:0007669"/>
    <property type="project" value="UniProtKB-SubCell"/>
</dbReference>
<dbReference type="InterPro" id="IPR020846">
    <property type="entry name" value="MFS_dom"/>
</dbReference>
<comment type="similarity">
    <text evidence="2 8">Belongs to the major facilitator superfamily. Bcr/CmlA family.</text>
</comment>
<feature type="transmembrane region" description="Helical" evidence="8">
    <location>
        <begin position="137"/>
        <end position="162"/>
    </location>
</feature>
<dbReference type="eggNOG" id="COG2814">
    <property type="taxonomic scope" value="Bacteria"/>
</dbReference>
<dbReference type="SUPFAM" id="SSF103473">
    <property type="entry name" value="MFS general substrate transporter"/>
    <property type="match status" value="1"/>
</dbReference>
<proteinExistence type="inferred from homology"/>